<dbReference type="Pfam" id="PF01728">
    <property type="entry name" value="FtsJ"/>
    <property type="match status" value="1"/>
</dbReference>
<dbReference type="EMBL" id="FNFX01000002">
    <property type="protein sequence ID" value="SDK38977.1"/>
    <property type="molecule type" value="Genomic_DNA"/>
</dbReference>
<keyword evidence="2 11" id="KW-0489">Methyltransferase</keyword>
<evidence type="ECO:0000256" key="2">
    <source>
        <dbReference type="ARBA" id="ARBA00022603"/>
    </source>
</evidence>
<feature type="binding site" evidence="11">
    <location>
        <position position="121"/>
    </location>
    <ligand>
        <name>S-adenosyl-L-methionine</name>
        <dbReference type="ChEBI" id="CHEBI:59789"/>
    </ligand>
</feature>
<gene>
    <name evidence="11" type="primary">rlmE</name>
    <name evidence="11" type="synonym">ftsJ</name>
    <name evidence="11" type="synonym">rrmJ</name>
    <name evidence="14" type="ORF">SAMN05192566_1180</name>
</gene>
<dbReference type="InterPro" id="IPR002877">
    <property type="entry name" value="RNA_MeTrfase_FtsJ_dom"/>
</dbReference>
<name>A0A1G9BHR1_9PROT</name>
<evidence type="ECO:0000313" key="15">
    <source>
        <dbReference type="Proteomes" id="UP000198629"/>
    </source>
</evidence>
<organism evidence="14 15">
    <name type="scientific">Methylophilus rhizosphaerae</name>
    <dbReference type="NCBI Taxonomy" id="492660"/>
    <lineage>
        <taxon>Bacteria</taxon>
        <taxon>Pseudomonadati</taxon>
        <taxon>Pseudomonadota</taxon>
        <taxon>Betaproteobacteria</taxon>
        <taxon>Nitrosomonadales</taxon>
        <taxon>Methylophilaceae</taxon>
        <taxon>Methylophilus</taxon>
    </lineage>
</organism>
<dbReference type="OrthoDB" id="9790080at2"/>
<comment type="subcellular location">
    <subcellularLocation>
        <location evidence="11">Cytoplasm</location>
    </subcellularLocation>
</comment>
<feature type="binding site" evidence="11">
    <location>
        <position position="96"/>
    </location>
    <ligand>
        <name>S-adenosyl-L-methionine</name>
        <dbReference type="ChEBI" id="CHEBI:59789"/>
    </ligand>
</feature>
<evidence type="ECO:0000256" key="11">
    <source>
        <dbReference type="HAMAP-Rule" id="MF_01547"/>
    </source>
</evidence>
<keyword evidence="3 11" id="KW-0808">Transferase</keyword>
<accession>A0A1G9BHR1</accession>
<dbReference type="FunFam" id="3.40.50.150:FF:000005">
    <property type="entry name" value="Ribosomal RNA large subunit methyltransferase E"/>
    <property type="match status" value="1"/>
</dbReference>
<dbReference type="NCBIfam" id="NF008390">
    <property type="entry name" value="PRK11188.1"/>
    <property type="match status" value="1"/>
</dbReference>
<dbReference type="GO" id="GO:0005737">
    <property type="term" value="C:cytoplasm"/>
    <property type="evidence" value="ECO:0007669"/>
    <property type="project" value="UniProtKB-SubCell"/>
</dbReference>
<dbReference type="Gene3D" id="3.40.50.150">
    <property type="entry name" value="Vaccinia Virus protein VP39"/>
    <property type="match status" value="1"/>
</dbReference>
<comment type="similarity">
    <text evidence="11">Belongs to the class I-like SAM-binding methyltransferase superfamily. RNA methyltransferase RlmE family.</text>
</comment>
<keyword evidence="1 11" id="KW-0698">rRNA processing</keyword>
<dbReference type="PANTHER" id="PTHR10920:SF18">
    <property type="entry name" value="RRNA METHYLTRANSFERASE 2, MITOCHONDRIAL"/>
    <property type="match status" value="1"/>
</dbReference>
<feature type="domain" description="Ribosomal RNA methyltransferase FtsJ" evidence="13">
    <location>
        <begin position="28"/>
        <end position="203"/>
    </location>
</feature>
<evidence type="ECO:0000256" key="7">
    <source>
        <dbReference type="ARBA" id="ARBA00041129"/>
    </source>
</evidence>
<evidence type="ECO:0000313" key="14">
    <source>
        <dbReference type="EMBL" id="SDK38977.1"/>
    </source>
</evidence>
<dbReference type="STRING" id="492660.SAMN05192566_1180"/>
<feature type="active site" description="Proton acceptor" evidence="11 12">
    <location>
        <position position="161"/>
    </location>
</feature>
<dbReference type="EC" id="2.1.1.166" evidence="6 11"/>
<dbReference type="InterPro" id="IPR015507">
    <property type="entry name" value="rRNA-MeTfrase_E"/>
</dbReference>
<comment type="catalytic activity">
    <reaction evidence="10 11">
        <text>uridine(2552) in 23S rRNA + S-adenosyl-L-methionine = 2'-O-methyluridine(2552) in 23S rRNA + S-adenosyl-L-homocysteine + H(+)</text>
        <dbReference type="Rhea" id="RHEA:42720"/>
        <dbReference type="Rhea" id="RHEA-COMP:10202"/>
        <dbReference type="Rhea" id="RHEA-COMP:10203"/>
        <dbReference type="ChEBI" id="CHEBI:15378"/>
        <dbReference type="ChEBI" id="CHEBI:57856"/>
        <dbReference type="ChEBI" id="CHEBI:59789"/>
        <dbReference type="ChEBI" id="CHEBI:65315"/>
        <dbReference type="ChEBI" id="CHEBI:74478"/>
        <dbReference type="EC" id="2.1.1.166"/>
    </reaction>
</comment>
<evidence type="ECO:0000256" key="1">
    <source>
        <dbReference type="ARBA" id="ARBA00022552"/>
    </source>
</evidence>
<dbReference type="RefSeq" id="WP_091471210.1">
    <property type="nucleotide sequence ID" value="NZ_FNFX01000002.1"/>
</dbReference>
<dbReference type="InterPro" id="IPR029063">
    <property type="entry name" value="SAM-dependent_MTases_sf"/>
</dbReference>
<keyword evidence="4 11" id="KW-0949">S-adenosyl-L-methionine</keyword>
<comment type="function">
    <text evidence="5 11">Specifically methylates the uridine in position 2552 of 23S rRNA at the 2'-O position of the ribose in the fully assembled 50S ribosomal subunit.</text>
</comment>
<dbReference type="PIRSF" id="PIRSF005461">
    <property type="entry name" value="23S_rRNA_mtase"/>
    <property type="match status" value="1"/>
</dbReference>
<evidence type="ECO:0000256" key="12">
    <source>
        <dbReference type="PIRSR" id="PIRSR005461-1"/>
    </source>
</evidence>
<keyword evidence="15" id="KW-1185">Reference proteome</keyword>
<evidence type="ECO:0000259" key="13">
    <source>
        <dbReference type="Pfam" id="PF01728"/>
    </source>
</evidence>
<dbReference type="SUPFAM" id="SSF53335">
    <property type="entry name" value="S-adenosyl-L-methionine-dependent methyltransferases"/>
    <property type="match status" value="1"/>
</dbReference>
<reference evidence="15" key="1">
    <citation type="submission" date="2016-10" db="EMBL/GenBank/DDBJ databases">
        <authorList>
            <person name="Varghese N."/>
            <person name="Submissions S."/>
        </authorList>
    </citation>
    <scope>NUCLEOTIDE SEQUENCE [LARGE SCALE GENOMIC DNA]</scope>
    <source>
        <strain evidence="15">CBMB127</strain>
    </source>
</reference>
<evidence type="ECO:0000256" key="3">
    <source>
        <dbReference type="ARBA" id="ARBA00022679"/>
    </source>
</evidence>
<feature type="binding site" evidence="11">
    <location>
        <position position="60"/>
    </location>
    <ligand>
        <name>S-adenosyl-L-methionine</name>
        <dbReference type="ChEBI" id="CHEBI:59789"/>
    </ligand>
</feature>
<proteinExistence type="inferred from homology"/>
<dbReference type="AlphaFoldDB" id="A0A1G9BHR1"/>
<evidence type="ECO:0000256" key="9">
    <source>
        <dbReference type="ARBA" id="ARBA00042745"/>
    </source>
</evidence>
<evidence type="ECO:0000256" key="4">
    <source>
        <dbReference type="ARBA" id="ARBA00022691"/>
    </source>
</evidence>
<keyword evidence="11" id="KW-0963">Cytoplasm</keyword>
<feature type="binding site" evidence="11">
    <location>
        <position position="80"/>
    </location>
    <ligand>
        <name>S-adenosyl-L-methionine</name>
        <dbReference type="ChEBI" id="CHEBI:59789"/>
    </ligand>
</feature>
<dbReference type="HAMAP" id="MF_01547">
    <property type="entry name" value="RNA_methyltr_E"/>
    <property type="match status" value="1"/>
</dbReference>
<feature type="binding site" evidence="11">
    <location>
        <position position="62"/>
    </location>
    <ligand>
        <name>S-adenosyl-L-methionine</name>
        <dbReference type="ChEBI" id="CHEBI:59789"/>
    </ligand>
</feature>
<evidence type="ECO:0000256" key="10">
    <source>
        <dbReference type="ARBA" id="ARBA00048970"/>
    </source>
</evidence>
<evidence type="ECO:0000256" key="6">
    <source>
        <dbReference type="ARBA" id="ARBA00038861"/>
    </source>
</evidence>
<dbReference type="PANTHER" id="PTHR10920">
    <property type="entry name" value="RIBOSOMAL RNA METHYLTRANSFERASE"/>
    <property type="match status" value="1"/>
</dbReference>
<dbReference type="Proteomes" id="UP000198629">
    <property type="component" value="Unassembled WGS sequence"/>
</dbReference>
<sequence>MKPSKTSKAWMQEHLNDEYVKRAQKEGYRARAAYKLLEIDEKDKLIKPGMTVVDLGSTPGSWSQVAVQRLKGQGRVIALDILEMHPIPGVEFICGDFREESVLQQLESSLNNKLVDLVISDMAPNMSGLKDVDQAGASYLTELALDFCQQWLKPGGHFLVKVFIGSGFDDIVKQMRSQFEKVVTRKPKASRDRSSEVYLLGLHRKP</sequence>
<dbReference type="GO" id="GO:0008650">
    <property type="term" value="F:rRNA (uridine-2'-O-)-methyltransferase activity"/>
    <property type="evidence" value="ECO:0007669"/>
    <property type="project" value="UniProtKB-UniRule"/>
</dbReference>
<protein>
    <recommendedName>
        <fullName evidence="7 11">Ribosomal RNA large subunit methyltransferase E</fullName>
        <ecNumber evidence="6 11">2.1.1.166</ecNumber>
    </recommendedName>
    <alternativeName>
        <fullName evidence="9 11">23S rRNA Um2552 methyltransferase</fullName>
    </alternativeName>
    <alternativeName>
        <fullName evidence="8 11">rRNA (uridine-2'-O-)-methyltransferase</fullName>
    </alternativeName>
</protein>
<evidence type="ECO:0000256" key="5">
    <source>
        <dbReference type="ARBA" id="ARBA00037569"/>
    </source>
</evidence>
<evidence type="ECO:0000256" key="8">
    <source>
        <dbReference type="ARBA" id="ARBA00041995"/>
    </source>
</evidence>
<dbReference type="InterPro" id="IPR050082">
    <property type="entry name" value="RNA_methyltr_RlmE"/>
</dbReference>